<dbReference type="InterPro" id="IPR020683">
    <property type="entry name" value="DUF3447"/>
</dbReference>
<proteinExistence type="predicted"/>
<protein>
    <recommendedName>
        <fullName evidence="1">DUF3447 domain-containing protein</fullName>
    </recommendedName>
</protein>
<dbReference type="Pfam" id="PF11929">
    <property type="entry name" value="DUF3447"/>
    <property type="match status" value="1"/>
</dbReference>
<dbReference type="EMBL" id="DS113240">
    <property type="protein sequence ID" value="EAY16624.1"/>
    <property type="molecule type" value="Genomic_DNA"/>
</dbReference>
<evidence type="ECO:0000313" key="3">
    <source>
        <dbReference type="Proteomes" id="UP000001542"/>
    </source>
</evidence>
<dbReference type="PANTHER" id="PTHR24182:SF13">
    <property type="entry name" value="LD18443P"/>
    <property type="match status" value="1"/>
</dbReference>
<dbReference type="InParanoid" id="A2DSP4"/>
<feature type="domain" description="DUF3447" evidence="1">
    <location>
        <begin position="174"/>
        <end position="253"/>
    </location>
</feature>
<dbReference type="KEGG" id="tva:4774635"/>
<dbReference type="RefSeq" id="XP_001328847.1">
    <property type="nucleotide sequence ID" value="XM_001328812.1"/>
</dbReference>
<dbReference type="PANTHER" id="PTHR24182">
    <property type="entry name" value="ANKYRIN REPEAT AND SOCS BOX CONTAINING 4"/>
    <property type="match status" value="1"/>
</dbReference>
<reference evidence="2" key="2">
    <citation type="journal article" date="2007" name="Science">
        <title>Draft genome sequence of the sexually transmitted pathogen Trichomonas vaginalis.</title>
        <authorList>
            <person name="Carlton J.M."/>
            <person name="Hirt R.P."/>
            <person name="Silva J.C."/>
            <person name="Delcher A.L."/>
            <person name="Schatz M."/>
            <person name="Zhao Q."/>
            <person name="Wortman J.R."/>
            <person name="Bidwell S.L."/>
            <person name="Alsmark U.C.M."/>
            <person name="Besteiro S."/>
            <person name="Sicheritz-Ponten T."/>
            <person name="Noel C.J."/>
            <person name="Dacks J.B."/>
            <person name="Foster P.G."/>
            <person name="Simillion C."/>
            <person name="Van de Peer Y."/>
            <person name="Miranda-Saavedra D."/>
            <person name="Barton G.J."/>
            <person name="Westrop G.D."/>
            <person name="Mueller S."/>
            <person name="Dessi D."/>
            <person name="Fiori P.L."/>
            <person name="Ren Q."/>
            <person name="Paulsen I."/>
            <person name="Zhang H."/>
            <person name="Bastida-Corcuera F.D."/>
            <person name="Simoes-Barbosa A."/>
            <person name="Brown M.T."/>
            <person name="Hayes R.D."/>
            <person name="Mukherjee M."/>
            <person name="Okumura C.Y."/>
            <person name="Schneider R."/>
            <person name="Smith A.J."/>
            <person name="Vanacova S."/>
            <person name="Villalvazo M."/>
            <person name="Haas B.J."/>
            <person name="Pertea M."/>
            <person name="Feldblyum T.V."/>
            <person name="Utterback T.R."/>
            <person name="Shu C.L."/>
            <person name="Osoegawa K."/>
            <person name="de Jong P.J."/>
            <person name="Hrdy I."/>
            <person name="Horvathova L."/>
            <person name="Zubacova Z."/>
            <person name="Dolezal P."/>
            <person name="Malik S.B."/>
            <person name="Logsdon J.M. Jr."/>
            <person name="Henze K."/>
            <person name="Gupta A."/>
            <person name="Wang C.C."/>
            <person name="Dunne R.L."/>
            <person name="Upcroft J.A."/>
            <person name="Upcroft P."/>
            <person name="White O."/>
            <person name="Salzberg S.L."/>
            <person name="Tang P."/>
            <person name="Chiu C.-H."/>
            <person name="Lee Y.-S."/>
            <person name="Embley T.M."/>
            <person name="Coombs G.H."/>
            <person name="Mottram J.C."/>
            <person name="Tachezy J."/>
            <person name="Fraser-Liggett C.M."/>
            <person name="Johnson P.J."/>
        </authorList>
    </citation>
    <scope>NUCLEOTIDE SEQUENCE [LARGE SCALE GENOMIC DNA]</scope>
    <source>
        <strain evidence="2">G3</strain>
    </source>
</reference>
<dbReference type="SUPFAM" id="SSF48403">
    <property type="entry name" value="Ankyrin repeat"/>
    <property type="match status" value="1"/>
</dbReference>
<keyword evidence="3" id="KW-1185">Reference proteome</keyword>
<dbReference type="InterPro" id="IPR036770">
    <property type="entry name" value="Ankyrin_rpt-contain_sf"/>
</dbReference>
<dbReference type="VEuPathDB" id="TrichDB:TVAGG3_0376740"/>
<evidence type="ECO:0000313" key="2">
    <source>
        <dbReference type="EMBL" id="EAY16624.1"/>
    </source>
</evidence>
<dbReference type="Proteomes" id="UP000001542">
    <property type="component" value="Unassembled WGS sequence"/>
</dbReference>
<organism evidence="2 3">
    <name type="scientific">Trichomonas vaginalis (strain ATCC PRA-98 / G3)</name>
    <dbReference type="NCBI Taxonomy" id="412133"/>
    <lineage>
        <taxon>Eukaryota</taxon>
        <taxon>Metamonada</taxon>
        <taxon>Parabasalia</taxon>
        <taxon>Trichomonadida</taxon>
        <taxon>Trichomonadidae</taxon>
        <taxon>Trichomonas</taxon>
    </lineage>
</organism>
<accession>A2DSP4</accession>
<name>A2DSP4_TRIV3</name>
<sequence>MFMFFVLAIQMDFKESILDDSPGFEHYSKLITKYHEYIETWDEIYKIHSNKNSIVYGILDDIKFNLIDTGYFTPQEMIRELKKICKNRLRYRHAYLDLINYISEDYHCKDSLDISDLLEYDNTIKNTYQEAILEDDERTLLQFLDSEDLNVSELLESCCLNGAVKCFNLLRSEFNVPITKKCLHNSFLGSNIDIIQECLDEQEIEEDAFKAVITTHDANLFTYLNLKYKTQFKLLNPQLLLFSCKCHDLRLFLNI</sequence>
<gene>
    <name evidence="2" type="ORF">TVAG_434610</name>
</gene>
<evidence type="ECO:0000259" key="1">
    <source>
        <dbReference type="Pfam" id="PF11929"/>
    </source>
</evidence>
<dbReference type="AlphaFoldDB" id="A2DSP4"/>
<reference evidence="2" key="1">
    <citation type="submission" date="2006-10" db="EMBL/GenBank/DDBJ databases">
        <authorList>
            <person name="Amadeo P."/>
            <person name="Zhao Q."/>
            <person name="Wortman J."/>
            <person name="Fraser-Liggett C."/>
            <person name="Carlton J."/>
        </authorList>
    </citation>
    <scope>NUCLEOTIDE SEQUENCE</scope>
    <source>
        <strain evidence="2">G3</strain>
    </source>
</reference>